<comment type="caution">
    <text evidence="1">The sequence shown here is derived from an EMBL/GenBank/DDBJ whole genome shotgun (WGS) entry which is preliminary data.</text>
</comment>
<name>I0JWY7_METFB</name>
<sequence length="115" mass="12541">MVEKDHFHVFCLGGGEHQFCTKAQQSALVGDHQLINLATDDGIEQSLEALCVRVHAGLYPRDGVKRPALAGTEQLKHQFLSFQLVPLIVSGNTGIGQWFAGWLRLRHGIALAAIA</sequence>
<dbReference type="EMBL" id="CAHT01000023">
    <property type="protein sequence ID" value="CCG91756.1"/>
    <property type="molecule type" value="Genomic_DNA"/>
</dbReference>
<proteinExistence type="predicted"/>
<reference evidence="1 2" key="1">
    <citation type="journal article" date="2012" name="J. Bacteriol.">
        <title>Draft Genome Sequence of the Volcano-Inhabiting Thermoacidophilic Methanotroph Methylacidiphilum fumariolicum Strain SolV.</title>
        <authorList>
            <person name="Khadem A.F."/>
            <person name="Wieczorek A.S."/>
            <person name="Pol A."/>
            <person name="Vuilleumier S."/>
            <person name="Harhangi H.R."/>
            <person name="Dunfield P.F."/>
            <person name="Kalyuzhnaya M.G."/>
            <person name="Murrell J.C."/>
            <person name="Francoijs K.-J."/>
            <person name="Stunnenberg H.G."/>
            <person name="Stein L.Y."/>
            <person name="DiSpirito A.A."/>
            <person name="Semrau J.D."/>
            <person name="Lajus A."/>
            <person name="Medigue C."/>
            <person name="Klotz M.G."/>
            <person name="Jetten M.S.M."/>
            <person name="Op den Camp H.J.M."/>
        </authorList>
    </citation>
    <scope>NUCLEOTIDE SEQUENCE [LARGE SCALE GENOMIC DNA]</scope>
    <source>
        <strain evidence="1 2">SolV</strain>
    </source>
</reference>
<dbReference type="AlphaFoldDB" id="I0JWY7"/>
<accession>I0JWY7</accession>
<evidence type="ECO:0000313" key="1">
    <source>
        <dbReference type="EMBL" id="CCG91756.1"/>
    </source>
</evidence>
<evidence type="ECO:0000313" key="2">
    <source>
        <dbReference type="Proteomes" id="UP000004837"/>
    </source>
</evidence>
<dbReference type="Proteomes" id="UP000004837">
    <property type="component" value="Unassembled WGS sequence"/>
</dbReference>
<protein>
    <submittedName>
        <fullName evidence="1">Uncharacterized protein</fullName>
    </submittedName>
</protein>
<dbReference type="InParanoid" id="I0JWY7"/>
<gene>
    <name evidence="1" type="ORF">MFUM_200071</name>
</gene>
<organism evidence="1 2">
    <name type="scientific">Methylacidiphilum fumariolicum (strain SolV)</name>
    <dbReference type="NCBI Taxonomy" id="1156937"/>
    <lineage>
        <taxon>Bacteria</taxon>
        <taxon>Pseudomonadati</taxon>
        <taxon>Verrucomicrobiota</taxon>
        <taxon>Methylacidiphilae</taxon>
        <taxon>Methylacidiphilales</taxon>
        <taxon>Methylacidiphilaceae</taxon>
        <taxon>Methylacidiphilum (ex Ratnadevi et al. 2023)</taxon>
    </lineage>
</organism>